<dbReference type="Proteomes" id="UP000198833">
    <property type="component" value="Unassembled WGS sequence"/>
</dbReference>
<dbReference type="HAMAP" id="MF_00033">
    <property type="entry name" value="MurG"/>
    <property type="match status" value="1"/>
</dbReference>
<gene>
    <name evidence="10" type="primary">murG</name>
    <name evidence="13" type="ORF">SAMN04488558_10689</name>
</gene>
<comment type="catalytic activity">
    <reaction evidence="10">
        <text>Mur2Ac(oyl-L-Ala-gamma-D-Glu-L-Lys-D-Ala-D-Ala)-di-trans,octa-cis-undecaprenyl diphosphate + UDP-N-acetyl-alpha-D-glucosamine = beta-D-GlcNAc-(1-&gt;4)-Mur2Ac(oyl-L-Ala-gamma-D-Glu-L-Lys-D-Ala-D-Ala)-di-trans,octa-cis-undecaprenyl diphosphate + UDP + H(+)</text>
        <dbReference type="Rhea" id="RHEA:23192"/>
        <dbReference type="ChEBI" id="CHEBI:15378"/>
        <dbReference type="ChEBI" id="CHEBI:57705"/>
        <dbReference type="ChEBI" id="CHEBI:58223"/>
        <dbReference type="ChEBI" id="CHEBI:60032"/>
        <dbReference type="ChEBI" id="CHEBI:60033"/>
        <dbReference type="EC" id="2.4.1.227"/>
    </reaction>
</comment>
<keyword evidence="7 10" id="KW-0472">Membrane</keyword>
<comment type="pathway">
    <text evidence="10">Cell wall biogenesis; peptidoglycan biosynthesis.</text>
</comment>
<accession>A0A1H9E3M4</accession>
<evidence type="ECO:0000313" key="14">
    <source>
        <dbReference type="Proteomes" id="UP000198833"/>
    </source>
</evidence>
<keyword evidence="4 10" id="KW-0808">Transferase</keyword>
<feature type="binding site" evidence="10">
    <location>
        <position position="303"/>
    </location>
    <ligand>
        <name>UDP-N-acetyl-alpha-D-glucosamine</name>
        <dbReference type="ChEBI" id="CHEBI:57705"/>
    </ligand>
</feature>
<dbReference type="PANTHER" id="PTHR21015">
    <property type="entry name" value="UDP-N-ACETYLGLUCOSAMINE--N-ACETYLMURAMYL-(PENTAPEPTIDE) PYROPHOSPHORYL-UNDECAPRENOL N-ACETYLGLUCOSAMINE TRANSFERASE 1"/>
    <property type="match status" value="1"/>
</dbReference>
<dbReference type="GO" id="GO:0009252">
    <property type="term" value="P:peptidoglycan biosynthetic process"/>
    <property type="evidence" value="ECO:0007669"/>
    <property type="project" value="UniProtKB-UniRule"/>
</dbReference>
<dbReference type="STRING" id="89093.SAMN04488558_10689"/>
<feature type="domain" description="Glycosyltransferase family 28 N-terminal" evidence="11">
    <location>
        <begin position="7"/>
        <end position="146"/>
    </location>
</feature>
<dbReference type="InterPro" id="IPR006009">
    <property type="entry name" value="GlcNAc_MurG"/>
</dbReference>
<dbReference type="RefSeq" id="WP_092571905.1">
    <property type="nucleotide sequence ID" value="NZ_FOEN01000006.1"/>
</dbReference>
<protein>
    <recommendedName>
        <fullName evidence="10">UDP-N-acetylglucosamine--N-acetylmuramyl-(pentapeptide) pyrophosphoryl-undecaprenol N-acetylglucosamine transferase</fullName>
        <ecNumber evidence="10">2.4.1.227</ecNumber>
    </recommendedName>
    <alternativeName>
        <fullName evidence="10">Undecaprenyl-PP-MurNAc-pentapeptide-UDPGlcNAc GlcNAc transferase</fullName>
    </alternativeName>
</protein>
<comment type="similarity">
    <text evidence="10">Belongs to the glycosyltransferase 28 family. MurG subfamily.</text>
</comment>
<evidence type="ECO:0000313" key="13">
    <source>
        <dbReference type="EMBL" id="SEQ20172.1"/>
    </source>
</evidence>
<dbReference type="GO" id="GO:0051301">
    <property type="term" value="P:cell division"/>
    <property type="evidence" value="ECO:0007669"/>
    <property type="project" value="UniProtKB-KW"/>
</dbReference>
<dbReference type="NCBIfam" id="TIGR01133">
    <property type="entry name" value="murG"/>
    <property type="match status" value="1"/>
</dbReference>
<evidence type="ECO:0000259" key="12">
    <source>
        <dbReference type="Pfam" id="PF04101"/>
    </source>
</evidence>
<dbReference type="OrthoDB" id="9808936at2"/>
<evidence type="ECO:0000256" key="4">
    <source>
        <dbReference type="ARBA" id="ARBA00022679"/>
    </source>
</evidence>
<evidence type="ECO:0000259" key="11">
    <source>
        <dbReference type="Pfam" id="PF03033"/>
    </source>
</evidence>
<dbReference type="GO" id="GO:0071555">
    <property type="term" value="P:cell wall organization"/>
    <property type="evidence" value="ECO:0007669"/>
    <property type="project" value="UniProtKB-KW"/>
</dbReference>
<dbReference type="UniPathway" id="UPA00219"/>
<evidence type="ECO:0000256" key="2">
    <source>
        <dbReference type="ARBA" id="ARBA00022618"/>
    </source>
</evidence>
<keyword evidence="8 10" id="KW-0131">Cell cycle</keyword>
<comment type="caution">
    <text evidence="10">Lacks conserved residue(s) required for the propagation of feature annotation.</text>
</comment>
<organism evidence="13 14">
    <name type="scientific">Ignavigranum ruoffiae</name>
    <dbReference type="NCBI Taxonomy" id="89093"/>
    <lineage>
        <taxon>Bacteria</taxon>
        <taxon>Bacillati</taxon>
        <taxon>Bacillota</taxon>
        <taxon>Bacilli</taxon>
        <taxon>Lactobacillales</taxon>
        <taxon>Aerococcaceae</taxon>
        <taxon>Ignavigranum</taxon>
    </lineage>
</organism>
<proteinExistence type="inferred from homology"/>
<dbReference type="GO" id="GO:0005975">
    <property type="term" value="P:carbohydrate metabolic process"/>
    <property type="evidence" value="ECO:0007669"/>
    <property type="project" value="InterPro"/>
</dbReference>
<dbReference type="GO" id="GO:0050511">
    <property type="term" value="F:undecaprenyldiphospho-muramoylpentapeptide beta-N-acetylglucosaminyltransferase activity"/>
    <property type="evidence" value="ECO:0007669"/>
    <property type="project" value="UniProtKB-UniRule"/>
</dbReference>
<dbReference type="InterPro" id="IPR004276">
    <property type="entry name" value="GlycoTrans_28_N"/>
</dbReference>
<feature type="domain" description="Glycosyl transferase family 28 C-terminal" evidence="12">
    <location>
        <begin position="196"/>
        <end position="361"/>
    </location>
</feature>
<evidence type="ECO:0000256" key="6">
    <source>
        <dbReference type="ARBA" id="ARBA00022984"/>
    </source>
</evidence>
<dbReference type="EMBL" id="FOEN01000006">
    <property type="protein sequence ID" value="SEQ20172.1"/>
    <property type="molecule type" value="Genomic_DNA"/>
</dbReference>
<keyword evidence="3 10" id="KW-0328">Glycosyltransferase</keyword>
<dbReference type="GO" id="GO:0005886">
    <property type="term" value="C:plasma membrane"/>
    <property type="evidence" value="ECO:0007669"/>
    <property type="project" value="UniProtKB-SubCell"/>
</dbReference>
<dbReference type="SUPFAM" id="SSF53756">
    <property type="entry name" value="UDP-Glycosyltransferase/glycogen phosphorylase"/>
    <property type="match status" value="1"/>
</dbReference>
<evidence type="ECO:0000256" key="7">
    <source>
        <dbReference type="ARBA" id="ARBA00023136"/>
    </source>
</evidence>
<reference evidence="13 14" key="1">
    <citation type="submission" date="2016-10" db="EMBL/GenBank/DDBJ databases">
        <authorList>
            <person name="de Groot N.N."/>
        </authorList>
    </citation>
    <scope>NUCLEOTIDE SEQUENCE [LARGE SCALE GENOMIC DNA]</scope>
    <source>
        <strain evidence="13 14">DSM 15695</strain>
    </source>
</reference>
<evidence type="ECO:0000256" key="3">
    <source>
        <dbReference type="ARBA" id="ARBA00022676"/>
    </source>
</evidence>
<dbReference type="Gene3D" id="3.40.50.2000">
    <property type="entry name" value="Glycogen Phosphorylase B"/>
    <property type="match status" value="2"/>
</dbReference>
<evidence type="ECO:0000256" key="1">
    <source>
        <dbReference type="ARBA" id="ARBA00022475"/>
    </source>
</evidence>
<keyword evidence="6 10" id="KW-0573">Peptidoglycan synthesis</keyword>
<feature type="binding site" evidence="10">
    <location>
        <position position="128"/>
    </location>
    <ligand>
        <name>UDP-N-acetyl-alpha-D-glucosamine</name>
        <dbReference type="ChEBI" id="CHEBI:57705"/>
    </ligand>
</feature>
<keyword evidence="5 10" id="KW-0133">Cell shape</keyword>
<evidence type="ECO:0000256" key="5">
    <source>
        <dbReference type="ARBA" id="ARBA00022960"/>
    </source>
</evidence>
<comment type="function">
    <text evidence="10">Cell wall formation. Catalyzes the transfer of a GlcNAc subunit on undecaprenyl-pyrophosphoryl-MurNAc-pentapeptide (lipid intermediate I) to form undecaprenyl-pyrophosphoryl-MurNAc-(pentapeptide)GlcNAc (lipid intermediate II).</text>
</comment>
<comment type="subcellular location">
    <subcellularLocation>
        <location evidence="10">Cell membrane</location>
        <topology evidence="10">Peripheral membrane protein</topology>
        <orientation evidence="10">Cytoplasmic side</orientation>
    </subcellularLocation>
</comment>
<feature type="binding site" evidence="10">
    <location>
        <position position="203"/>
    </location>
    <ligand>
        <name>UDP-N-acetyl-alpha-D-glucosamine</name>
        <dbReference type="ChEBI" id="CHEBI:57705"/>
    </ligand>
</feature>
<keyword evidence="1 10" id="KW-1003">Cell membrane</keyword>
<keyword evidence="14" id="KW-1185">Reference proteome</keyword>
<sequence length="371" mass="40699">MTMIQRIILSGGGTGGHIYPALSIYRRLKEMNPDLECLYIGTERGLEARIVPQSGIPFESIEIQGLKRSLSLSNFKALWLMLTASQRAKKMIQKFQPDVIVGTGGYACAPVVSAGADLGIPTLIHEQNSVAGLTNKFLARKVDRIATSFKAVHHDFAKYAEKIRFTGNPRAQEVYQIKRDRQILASQFKLKSDQATILIFGGSRGAPSINHAALAALTDWSAKDYQVIIATGQDHYQALMAEIKADNIGENIRIVPYIENMPEVFQAIDLVICRSGATTLTEIMALSLASILIPSPYVTNNHQEANAQALVDQNAAIMIKQDQLNPQILVSQVDQLIQDPEKLKTMGSQARSMAVVDATDQIIQQLSEIVG</sequence>
<dbReference type="AlphaFoldDB" id="A0A1H9E3M4"/>
<dbReference type="CDD" id="cd03785">
    <property type="entry name" value="GT28_MurG"/>
    <property type="match status" value="1"/>
</dbReference>
<dbReference type="PANTHER" id="PTHR21015:SF22">
    <property type="entry name" value="GLYCOSYLTRANSFERASE"/>
    <property type="match status" value="1"/>
</dbReference>
<keyword evidence="2 10" id="KW-0132">Cell division</keyword>
<evidence type="ECO:0000256" key="9">
    <source>
        <dbReference type="ARBA" id="ARBA00023316"/>
    </source>
</evidence>
<dbReference type="Pfam" id="PF03033">
    <property type="entry name" value="Glyco_transf_28"/>
    <property type="match status" value="1"/>
</dbReference>
<feature type="binding site" evidence="10">
    <location>
        <position position="258"/>
    </location>
    <ligand>
        <name>UDP-N-acetyl-alpha-D-glucosamine</name>
        <dbReference type="ChEBI" id="CHEBI:57705"/>
    </ligand>
</feature>
<dbReference type="EC" id="2.4.1.227" evidence="10"/>
<evidence type="ECO:0000256" key="8">
    <source>
        <dbReference type="ARBA" id="ARBA00023306"/>
    </source>
</evidence>
<dbReference type="Pfam" id="PF04101">
    <property type="entry name" value="Glyco_tran_28_C"/>
    <property type="match status" value="1"/>
</dbReference>
<evidence type="ECO:0000256" key="10">
    <source>
        <dbReference type="HAMAP-Rule" id="MF_00033"/>
    </source>
</evidence>
<name>A0A1H9E3M4_9LACT</name>
<dbReference type="InterPro" id="IPR007235">
    <property type="entry name" value="Glyco_trans_28_C"/>
</dbReference>
<keyword evidence="9 10" id="KW-0961">Cell wall biogenesis/degradation</keyword>
<dbReference type="GO" id="GO:0008360">
    <property type="term" value="P:regulation of cell shape"/>
    <property type="evidence" value="ECO:0007669"/>
    <property type="project" value="UniProtKB-KW"/>
</dbReference>
<feature type="binding site" evidence="10">
    <location>
        <begin position="14"/>
        <end position="16"/>
    </location>
    <ligand>
        <name>UDP-N-acetyl-alpha-D-glucosamine</name>
        <dbReference type="ChEBI" id="CHEBI:57705"/>
    </ligand>
</feature>